<accession>A0A9W8UJU3</accession>
<dbReference type="CDD" id="cd12148">
    <property type="entry name" value="fungal_TF_MHR"/>
    <property type="match status" value="1"/>
</dbReference>
<proteinExistence type="predicted"/>
<evidence type="ECO:0000259" key="3">
    <source>
        <dbReference type="SMART" id="SM00906"/>
    </source>
</evidence>
<dbReference type="GeneID" id="80889763"/>
<comment type="caution">
    <text evidence="4">The sequence shown here is derived from an EMBL/GenBank/DDBJ whole genome shotgun (WGS) entry which is preliminary data.</text>
</comment>
<dbReference type="EMBL" id="JAJHUN010000010">
    <property type="protein sequence ID" value="KAJ4148118.1"/>
    <property type="molecule type" value="Genomic_DNA"/>
</dbReference>
<reference evidence="4" key="1">
    <citation type="journal article" date="2023" name="Access Microbiol">
        <title>De-novo genome assembly for Akanthomyces muscarius, a biocontrol agent of insect agricultural pests.</title>
        <authorList>
            <person name="Erdos Z."/>
            <person name="Studholme D.J."/>
            <person name="Raymond B."/>
            <person name="Sharma M."/>
        </authorList>
    </citation>
    <scope>NUCLEOTIDE SEQUENCE</scope>
    <source>
        <strain evidence="4">Ve6</strain>
    </source>
</reference>
<evidence type="ECO:0000313" key="5">
    <source>
        <dbReference type="Proteomes" id="UP001144673"/>
    </source>
</evidence>
<keyword evidence="2" id="KW-0539">Nucleus</keyword>
<dbReference type="KEGG" id="amus:LMH87_002604"/>
<gene>
    <name evidence="4" type="ORF">LMH87_002604</name>
</gene>
<dbReference type="GO" id="GO:0005634">
    <property type="term" value="C:nucleus"/>
    <property type="evidence" value="ECO:0007669"/>
    <property type="project" value="UniProtKB-SubCell"/>
</dbReference>
<evidence type="ECO:0000256" key="1">
    <source>
        <dbReference type="ARBA" id="ARBA00004123"/>
    </source>
</evidence>
<dbReference type="AlphaFoldDB" id="A0A9W8UJU3"/>
<dbReference type="Proteomes" id="UP001144673">
    <property type="component" value="Chromosome 3"/>
</dbReference>
<evidence type="ECO:0000256" key="2">
    <source>
        <dbReference type="ARBA" id="ARBA00023242"/>
    </source>
</evidence>
<dbReference type="InterPro" id="IPR007219">
    <property type="entry name" value="XnlR_reg_dom"/>
</dbReference>
<dbReference type="Pfam" id="PF04082">
    <property type="entry name" value="Fungal_trans"/>
    <property type="match status" value="1"/>
</dbReference>
<comment type="subcellular location">
    <subcellularLocation>
        <location evidence="1">Nucleus</location>
    </subcellularLocation>
</comment>
<feature type="domain" description="Xylanolytic transcriptional activator regulatory" evidence="3">
    <location>
        <begin position="301"/>
        <end position="375"/>
    </location>
</feature>
<sequence length="686" mass="76137">MPASALSPAEAGSAPGVEVQERINKLETLVLDLVHQSSSSNSEYLLSEKMPPSRGPKLRTTQSFQLRPQTYASIDTESHQTNSASPSDYGSFRNRAKGISYVSGSHWVAVLDSITDLKNHLCQEDEPRPSLLEPGQLPESKPRPQLLYGFAINDTPSSIINGLPPRPVVDRLVSCFFNTLEVAPGVLHSGQFLREYDVFWKTPEETSIVWVGLLFSVMALSTQYQQAQASGQLVASEARAGHFTSRSEVEEKEALAEEYKCQAIKCLHLGQYTRGGPHVLETLCLYTFIECFHLKDMDVGISVLIANLVQIALHMGYHRDAKHFTSISPFAGEMRRRVWAMIVQLDFSISTQLGLPGVLRQSHVETSRPRNLFDYDFDEEATALPDSRPETEVTPILYVLAKLRLVSVGRKVVDIATDLQQCPYTEIIEIDREISDARGSLPSSLRWKGLASALNAPSVTTLLTIWLHMITLQLKVILHKKFLDPAQCGQQYKHSRRTCLVAAMELLALQHLVEEEIQPGGLLCESRWRISSTFTNPFLLATSVLCFYLQSARKLADDQETTSEDDQVEGVDTASVKDALKKSLAIWLRNCSQSREARKAAVAVHHILENPGASPDLETPINNFAVAPAEPLFNSATDVSYFPEFSQNYDLSGASLFYAAEEMAWPAFASKQTTNALGVPYTDFTA</sequence>
<dbReference type="GO" id="GO:0003677">
    <property type="term" value="F:DNA binding"/>
    <property type="evidence" value="ECO:0007669"/>
    <property type="project" value="InterPro"/>
</dbReference>
<dbReference type="RefSeq" id="XP_056051059.1">
    <property type="nucleotide sequence ID" value="XM_056194086.1"/>
</dbReference>
<dbReference type="PANTHER" id="PTHR31001">
    <property type="entry name" value="UNCHARACTERIZED TRANSCRIPTIONAL REGULATORY PROTEIN"/>
    <property type="match status" value="1"/>
</dbReference>
<evidence type="ECO:0000313" key="4">
    <source>
        <dbReference type="EMBL" id="KAJ4148118.1"/>
    </source>
</evidence>
<dbReference type="InterPro" id="IPR050613">
    <property type="entry name" value="Sec_Metabolite_Reg"/>
</dbReference>
<dbReference type="PANTHER" id="PTHR31001:SF74">
    <property type="entry name" value="ZN(II)2CYS6 TRANSCRIPTION FACTOR (EUROFUNG)"/>
    <property type="match status" value="1"/>
</dbReference>
<dbReference type="GO" id="GO:0008270">
    <property type="term" value="F:zinc ion binding"/>
    <property type="evidence" value="ECO:0007669"/>
    <property type="project" value="InterPro"/>
</dbReference>
<dbReference type="GO" id="GO:0006351">
    <property type="term" value="P:DNA-templated transcription"/>
    <property type="evidence" value="ECO:0007669"/>
    <property type="project" value="InterPro"/>
</dbReference>
<name>A0A9W8UJU3_AKAMU</name>
<dbReference type="SMART" id="SM00906">
    <property type="entry name" value="Fungal_trans"/>
    <property type="match status" value="1"/>
</dbReference>
<keyword evidence="5" id="KW-1185">Reference proteome</keyword>
<organism evidence="4 5">
    <name type="scientific">Akanthomyces muscarius</name>
    <name type="common">Entomopathogenic fungus</name>
    <name type="synonym">Lecanicillium muscarium</name>
    <dbReference type="NCBI Taxonomy" id="2231603"/>
    <lineage>
        <taxon>Eukaryota</taxon>
        <taxon>Fungi</taxon>
        <taxon>Dikarya</taxon>
        <taxon>Ascomycota</taxon>
        <taxon>Pezizomycotina</taxon>
        <taxon>Sordariomycetes</taxon>
        <taxon>Hypocreomycetidae</taxon>
        <taxon>Hypocreales</taxon>
        <taxon>Cordycipitaceae</taxon>
        <taxon>Akanthomyces</taxon>
    </lineage>
</organism>
<protein>
    <recommendedName>
        <fullName evidence="3">Xylanolytic transcriptional activator regulatory domain-containing protein</fullName>
    </recommendedName>
</protein>